<protein>
    <recommendedName>
        <fullName evidence="5">D-alanyl carrier protein</fullName>
        <shortName evidence="5">DCP</shortName>
    </recommendedName>
    <alternativeName>
        <fullName evidence="5">D-alanine--poly(phosphoribitol) ligase subunit 2</fullName>
    </alternativeName>
</protein>
<dbReference type="GO" id="GO:0016874">
    <property type="term" value="F:ligase activity"/>
    <property type="evidence" value="ECO:0007669"/>
    <property type="project" value="UniProtKB-KW"/>
</dbReference>
<sequence>MNKGSMLIMDDVKATVLSILQDLTGEDVSSNMDANLFDEGILDSMGSVQLLLELQNQLGIEVPVSEFERSEWETPAKIVAKVASLQ</sequence>
<keyword evidence="3 5" id="KW-0597">Phosphoprotein</keyword>
<dbReference type="HAMAP" id="MF_00565">
    <property type="entry name" value="DltC"/>
    <property type="match status" value="1"/>
</dbReference>
<dbReference type="GO" id="GO:0036370">
    <property type="term" value="F:D-alanyl carrier activity"/>
    <property type="evidence" value="ECO:0007669"/>
    <property type="project" value="UniProtKB-UniRule"/>
</dbReference>
<organism evidence="7 8">
    <name type="scientific">Lactiplantibacillus pentosus DSM 20314</name>
    <dbReference type="NCBI Taxonomy" id="1423791"/>
    <lineage>
        <taxon>Bacteria</taxon>
        <taxon>Bacillati</taxon>
        <taxon>Bacillota</taxon>
        <taxon>Bacilli</taxon>
        <taxon>Lactobacillales</taxon>
        <taxon>Lactobacillaceae</taxon>
        <taxon>Lactiplantibacillus</taxon>
    </lineage>
</organism>
<comment type="similarity">
    <text evidence="5">Belongs to the DltC family.</text>
</comment>
<dbReference type="InterPro" id="IPR009081">
    <property type="entry name" value="PP-bd_ACP"/>
</dbReference>
<dbReference type="Gene3D" id="1.10.1200.10">
    <property type="entry name" value="ACP-like"/>
    <property type="match status" value="1"/>
</dbReference>
<comment type="PTM">
    <text evidence="5">4'-phosphopantetheine is transferred from CoA to a specific serine of apo-DCP.</text>
</comment>
<proteinExistence type="inferred from homology"/>
<accession>A0A837RE30</accession>
<dbReference type="SUPFAM" id="SSF47336">
    <property type="entry name" value="ACP-like"/>
    <property type="match status" value="1"/>
</dbReference>
<evidence type="ECO:0000256" key="5">
    <source>
        <dbReference type="HAMAP-Rule" id="MF_00565"/>
    </source>
</evidence>
<dbReference type="NCBIfam" id="NF003464">
    <property type="entry name" value="PRK05087.1"/>
    <property type="match status" value="1"/>
</dbReference>
<comment type="function">
    <text evidence="5">Carrier protein involved in the D-alanylation of lipoteichoic acid (LTA). The loading of thioester-linked D-alanine onto DltC is catalyzed by D-alanine--D-alanyl carrier protein ligase DltA. The DltC-carried D-alanyl group is further transferred to cell membrane phosphatidylglycerol (PG) by forming an ester bond, probably catalyzed by DltD. D-alanylation of LTA plays an important role in modulating the properties of the cell wall in Gram-positive bacteria, influencing the net charge of the cell wall.</text>
</comment>
<dbReference type="AlphaFoldDB" id="A0A837RE30"/>
<dbReference type="Pfam" id="PF00550">
    <property type="entry name" value="PP-binding"/>
    <property type="match status" value="1"/>
</dbReference>
<comment type="subcellular location">
    <subcellularLocation>
        <location evidence="5">Cytoplasm</location>
    </subcellularLocation>
</comment>
<keyword evidence="2 5" id="KW-0963">Cytoplasm</keyword>
<evidence type="ECO:0000259" key="6">
    <source>
        <dbReference type="PROSITE" id="PS50075"/>
    </source>
</evidence>
<evidence type="ECO:0000256" key="2">
    <source>
        <dbReference type="ARBA" id="ARBA00022490"/>
    </source>
</evidence>
<feature type="domain" description="Carrier" evidence="6">
    <location>
        <begin position="7"/>
        <end position="86"/>
    </location>
</feature>
<dbReference type="UniPathway" id="UPA00556"/>
<dbReference type="GO" id="GO:0071555">
    <property type="term" value="P:cell wall organization"/>
    <property type="evidence" value="ECO:0007669"/>
    <property type="project" value="UniProtKB-KW"/>
</dbReference>
<dbReference type="Proteomes" id="UP000051020">
    <property type="component" value="Unassembled WGS sequence"/>
</dbReference>
<reference evidence="7 8" key="1">
    <citation type="journal article" date="2015" name="Genome Announc.">
        <title>Expanding the biotechnology potential of lactobacilli through comparative genomics of 213 strains and associated genera.</title>
        <authorList>
            <person name="Sun Z."/>
            <person name="Harris H.M."/>
            <person name="McCann A."/>
            <person name="Guo C."/>
            <person name="Argimon S."/>
            <person name="Zhang W."/>
            <person name="Yang X."/>
            <person name="Jeffery I.B."/>
            <person name="Cooney J.C."/>
            <person name="Kagawa T.F."/>
            <person name="Liu W."/>
            <person name="Song Y."/>
            <person name="Salvetti E."/>
            <person name="Wrobel A."/>
            <person name="Rasinkangas P."/>
            <person name="Parkhill J."/>
            <person name="Rea M.C."/>
            <person name="O'Sullivan O."/>
            <person name="Ritari J."/>
            <person name="Douillard F.P."/>
            <person name="Paul Ross R."/>
            <person name="Yang R."/>
            <person name="Briner A.E."/>
            <person name="Felis G.E."/>
            <person name="de Vos W.M."/>
            <person name="Barrangou R."/>
            <person name="Klaenhammer T.R."/>
            <person name="Caufield P.W."/>
            <person name="Cui Y."/>
            <person name="Zhang H."/>
            <person name="O'Toole P.W."/>
        </authorList>
    </citation>
    <scope>NUCLEOTIDE SEQUENCE [LARGE SCALE GENOMIC DNA]</scope>
    <source>
        <strain evidence="7 8">DSM 20314</strain>
    </source>
</reference>
<dbReference type="InterPro" id="IPR003230">
    <property type="entry name" value="DltC"/>
</dbReference>
<dbReference type="NCBIfam" id="TIGR01688">
    <property type="entry name" value="dltC"/>
    <property type="match status" value="1"/>
</dbReference>
<evidence type="ECO:0000313" key="7">
    <source>
        <dbReference type="EMBL" id="KRK26316.1"/>
    </source>
</evidence>
<feature type="modified residue" description="O-(pantetheine 4'-phosphoryl)serine" evidence="5">
    <location>
        <position position="44"/>
    </location>
</feature>
<keyword evidence="7" id="KW-0436">Ligase</keyword>
<comment type="pathway">
    <text evidence="5">Cell wall biogenesis; lipoteichoic acid biosynthesis.</text>
</comment>
<evidence type="ECO:0000313" key="8">
    <source>
        <dbReference type="Proteomes" id="UP000051020"/>
    </source>
</evidence>
<dbReference type="InterPro" id="IPR036736">
    <property type="entry name" value="ACP-like_sf"/>
</dbReference>
<evidence type="ECO:0000256" key="1">
    <source>
        <dbReference type="ARBA" id="ARBA00022450"/>
    </source>
</evidence>
<dbReference type="GO" id="GO:0005737">
    <property type="term" value="C:cytoplasm"/>
    <property type="evidence" value="ECO:0007669"/>
    <property type="project" value="UniProtKB-SubCell"/>
</dbReference>
<evidence type="ECO:0000256" key="3">
    <source>
        <dbReference type="ARBA" id="ARBA00022553"/>
    </source>
</evidence>
<gene>
    <name evidence="5" type="primary">dltC</name>
    <name evidence="7" type="ORF">FD24_GL002044</name>
</gene>
<dbReference type="PROSITE" id="PS50075">
    <property type="entry name" value="CARRIER"/>
    <property type="match status" value="1"/>
</dbReference>
<name>A0A837RE30_LACPE</name>
<dbReference type="GO" id="GO:0070395">
    <property type="term" value="P:lipoteichoic acid biosynthetic process"/>
    <property type="evidence" value="ECO:0007669"/>
    <property type="project" value="UniProtKB-UniRule"/>
</dbReference>
<dbReference type="EMBL" id="AZCU01000003">
    <property type="protein sequence ID" value="KRK26316.1"/>
    <property type="molecule type" value="Genomic_DNA"/>
</dbReference>
<comment type="caution">
    <text evidence="7">The sequence shown here is derived from an EMBL/GenBank/DDBJ whole genome shotgun (WGS) entry which is preliminary data.</text>
</comment>
<keyword evidence="4 5" id="KW-0961">Cell wall biogenesis/degradation</keyword>
<evidence type="ECO:0000256" key="4">
    <source>
        <dbReference type="ARBA" id="ARBA00023316"/>
    </source>
</evidence>
<keyword evidence="1 5" id="KW-0596">Phosphopantetheine</keyword>